<organism evidence="5 6">
    <name type="scientific">Bacteroides luti</name>
    <dbReference type="NCBI Taxonomy" id="1297750"/>
    <lineage>
        <taxon>Bacteria</taxon>
        <taxon>Pseudomonadati</taxon>
        <taxon>Bacteroidota</taxon>
        <taxon>Bacteroidia</taxon>
        <taxon>Bacteroidales</taxon>
        <taxon>Bacteroidaceae</taxon>
        <taxon>Bacteroides</taxon>
    </lineage>
</organism>
<dbReference type="EMBL" id="FQTV01000004">
    <property type="protein sequence ID" value="SHE97275.1"/>
    <property type="molecule type" value="Genomic_DNA"/>
</dbReference>
<evidence type="ECO:0000256" key="2">
    <source>
        <dbReference type="ARBA" id="ARBA00023125"/>
    </source>
</evidence>
<evidence type="ECO:0000313" key="6">
    <source>
        <dbReference type="Proteomes" id="UP000184509"/>
    </source>
</evidence>
<dbReference type="InterPro" id="IPR003313">
    <property type="entry name" value="AraC-bd"/>
</dbReference>
<dbReference type="Pfam" id="PF12833">
    <property type="entry name" value="HTH_18"/>
    <property type="match status" value="1"/>
</dbReference>
<dbReference type="SMART" id="SM00342">
    <property type="entry name" value="HTH_ARAC"/>
    <property type="match status" value="1"/>
</dbReference>
<dbReference type="PANTHER" id="PTHR43280:SF32">
    <property type="entry name" value="TRANSCRIPTIONAL REGULATORY PROTEIN"/>
    <property type="match status" value="1"/>
</dbReference>
<name>A0A1M4XV30_9BACE</name>
<feature type="domain" description="HTH araC/xylS-type" evidence="4">
    <location>
        <begin position="190"/>
        <end position="292"/>
    </location>
</feature>
<gene>
    <name evidence="5" type="ORF">SAMN05444405_104137</name>
</gene>
<protein>
    <submittedName>
        <fullName evidence="5">Transcriptional regulator, AraC family</fullName>
    </submittedName>
</protein>
<evidence type="ECO:0000256" key="3">
    <source>
        <dbReference type="ARBA" id="ARBA00023163"/>
    </source>
</evidence>
<sequence length="296" mass="34303">MNPLPKDIRTYTLSEFEESNSSFSIKKLEDLYRMKHGESDIPHRHDYYTIIFFEKGEGTHIVDFTEYQIENNTIYFIFPGQMHQVIPTSEPKGWTMKFTDEFLISNSISDKLINGIYLFNEFGQSPPLSINEIQKSVYLNIISQIDYFSESLESYTQEAIGALMKIFFIQSNNHCSLQKSNNPQLMETTNQLLHLFKQLLNKHYTSMHMVSDYASKLNVTADYLNKTVKSITGKSAKDHIQSKIIIEAKRSLLFSEISSKELAYELGFEESAHFNNFFKKITAQTPSEFRALARQS</sequence>
<dbReference type="SUPFAM" id="SSF46689">
    <property type="entry name" value="Homeodomain-like"/>
    <property type="match status" value="1"/>
</dbReference>
<dbReference type="Gene3D" id="1.10.10.60">
    <property type="entry name" value="Homeodomain-like"/>
    <property type="match status" value="1"/>
</dbReference>
<dbReference type="PANTHER" id="PTHR43280">
    <property type="entry name" value="ARAC-FAMILY TRANSCRIPTIONAL REGULATOR"/>
    <property type="match status" value="1"/>
</dbReference>
<dbReference type="InterPro" id="IPR037923">
    <property type="entry name" value="HTH-like"/>
</dbReference>
<dbReference type="STRING" id="1297750.SAMN05444405_104137"/>
<dbReference type="AlphaFoldDB" id="A0A1M4XV30"/>
<dbReference type="Gene3D" id="2.60.120.10">
    <property type="entry name" value="Jelly Rolls"/>
    <property type="match status" value="1"/>
</dbReference>
<dbReference type="InterPro" id="IPR014710">
    <property type="entry name" value="RmlC-like_jellyroll"/>
</dbReference>
<proteinExistence type="predicted"/>
<evidence type="ECO:0000313" key="5">
    <source>
        <dbReference type="EMBL" id="SHE97275.1"/>
    </source>
</evidence>
<dbReference type="GO" id="GO:0003700">
    <property type="term" value="F:DNA-binding transcription factor activity"/>
    <property type="evidence" value="ECO:0007669"/>
    <property type="project" value="InterPro"/>
</dbReference>
<evidence type="ECO:0000256" key="1">
    <source>
        <dbReference type="ARBA" id="ARBA00023015"/>
    </source>
</evidence>
<dbReference type="Pfam" id="PF02311">
    <property type="entry name" value="AraC_binding"/>
    <property type="match status" value="1"/>
</dbReference>
<keyword evidence="1" id="KW-0805">Transcription regulation</keyword>
<dbReference type="InterPro" id="IPR009057">
    <property type="entry name" value="Homeodomain-like_sf"/>
</dbReference>
<dbReference type="GO" id="GO:0043565">
    <property type="term" value="F:sequence-specific DNA binding"/>
    <property type="evidence" value="ECO:0007669"/>
    <property type="project" value="InterPro"/>
</dbReference>
<keyword evidence="6" id="KW-1185">Reference proteome</keyword>
<accession>A0A1M4XV30</accession>
<reference evidence="5 6" key="1">
    <citation type="submission" date="2016-11" db="EMBL/GenBank/DDBJ databases">
        <authorList>
            <person name="Jaros S."/>
            <person name="Januszkiewicz K."/>
            <person name="Wedrychowicz H."/>
        </authorList>
    </citation>
    <scope>NUCLEOTIDE SEQUENCE [LARGE SCALE GENOMIC DNA]</scope>
    <source>
        <strain evidence="5 6">DSM 26991</strain>
    </source>
</reference>
<dbReference type="RefSeq" id="WP_083547604.1">
    <property type="nucleotide sequence ID" value="NZ_FQTV01000004.1"/>
</dbReference>
<keyword evidence="3" id="KW-0804">Transcription</keyword>
<keyword evidence="2" id="KW-0238">DNA-binding</keyword>
<dbReference type="OrthoDB" id="1096411at2"/>
<dbReference type="PROSITE" id="PS01124">
    <property type="entry name" value="HTH_ARAC_FAMILY_2"/>
    <property type="match status" value="1"/>
</dbReference>
<dbReference type="SUPFAM" id="SSF51215">
    <property type="entry name" value="Regulatory protein AraC"/>
    <property type="match status" value="1"/>
</dbReference>
<evidence type="ECO:0000259" key="4">
    <source>
        <dbReference type="PROSITE" id="PS01124"/>
    </source>
</evidence>
<dbReference type="Proteomes" id="UP000184509">
    <property type="component" value="Unassembled WGS sequence"/>
</dbReference>
<dbReference type="InterPro" id="IPR018060">
    <property type="entry name" value="HTH_AraC"/>
</dbReference>